<comment type="caution">
    <text evidence="10">The sequence shown here is derived from an EMBL/GenBank/DDBJ whole genome shotgun (WGS) entry which is preliminary data.</text>
</comment>
<sequence length="140" mass="16387">MITIWFMLCGDLLFCIFLSHITTQFDLLAVRIRRLVYVPVDKQLVHTYPLGYAQKNKDIIETFTDKDWETRHQRDLSEIIERHRALIRLSGDVEHLFSFALLVNFFNSSIIICFCGFCCVVSITLTPKRKTKILDLSKCL</sequence>
<keyword evidence="4" id="KW-0552">Olfaction</keyword>
<reference evidence="10" key="1">
    <citation type="journal article" date="2021" name="G3 (Bethesda)">
        <title>Genome and transcriptome analysis of the beet armyworm Spodoptera exigua reveals targets for pest control. .</title>
        <authorList>
            <person name="Simon S."/>
            <person name="Breeschoten T."/>
            <person name="Jansen H.J."/>
            <person name="Dirks R.P."/>
            <person name="Schranz M.E."/>
            <person name="Ros V.I.D."/>
        </authorList>
    </citation>
    <scope>NUCLEOTIDE SEQUENCE</scope>
    <source>
        <strain evidence="10">TB_SE_WUR_2020</strain>
    </source>
</reference>
<evidence type="ECO:0000256" key="9">
    <source>
        <dbReference type="SAM" id="Phobius"/>
    </source>
</evidence>
<dbReference type="GO" id="GO:0005549">
    <property type="term" value="F:odorant binding"/>
    <property type="evidence" value="ECO:0007669"/>
    <property type="project" value="InterPro"/>
</dbReference>
<dbReference type="InterPro" id="IPR004117">
    <property type="entry name" value="7tm6_olfct_rcpt"/>
</dbReference>
<evidence type="ECO:0000256" key="7">
    <source>
        <dbReference type="ARBA" id="ARBA00023170"/>
    </source>
</evidence>
<evidence type="ECO:0000256" key="8">
    <source>
        <dbReference type="ARBA" id="ARBA00023224"/>
    </source>
</evidence>
<evidence type="ECO:0008006" key="12">
    <source>
        <dbReference type="Google" id="ProtNLM"/>
    </source>
</evidence>
<dbReference type="PANTHER" id="PTHR21137:SF44">
    <property type="entry name" value="ODORANT RECEPTOR 13A-RELATED"/>
    <property type="match status" value="1"/>
</dbReference>
<protein>
    <recommendedName>
        <fullName evidence="12">Odorant receptor</fullName>
    </recommendedName>
</protein>
<dbReference type="GO" id="GO:0004984">
    <property type="term" value="F:olfactory receptor activity"/>
    <property type="evidence" value="ECO:0007669"/>
    <property type="project" value="InterPro"/>
</dbReference>
<proteinExistence type="predicted"/>
<evidence type="ECO:0000256" key="1">
    <source>
        <dbReference type="ARBA" id="ARBA00004141"/>
    </source>
</evidence>
<dbReference type="AlphaFoldDB" id="A0A922MVC8"/>
<organism evidence="10 11">
    <name type="scientific">Spodoptera exigua</name>
    <name type="common">Beet armyworm</name>
    <name type="synonym">Noctua fulgens</name>
    <dbReference type="NCBI Taxonomy" id="7107"/>
    <lineage>
        <taxon>Eukaryota</taxon>
        <taxon>Metazoa</taxon>
        <taxon>Ecdysozoa</taxon>
        <taxon>Arthropoda</taxon>
        <taxon>Hexapoda</taxon>
        <taxon>Insecta</taxon>
        <taxon>Pterygota</taxon>
        <taxon>Neoptera</taxon>
        <taxon>Endopterygota</taxon>
        <taxon>Lepidoptera</taxon>
        <taxon>Glossata</taxon>
        <taxon>Ditrysia</taxon>
        <taxon>Noctuoidea</taxon>
        <taxon>Noctuidae</taxon>
        <taxon>Amphipyrinae</taxon>
        <taxon>Spodoptera</taxon>
    </lineage>
</organism>
<keyword evidence="6 9" id="KW-0472">Membrane</keyword>
<feature type="transmembrane region" description="Helical" evidence="9">
    <location>
        <begin position="96"/>
        <end position="125"/>
    </location>
</feature>
<dbReference type="Proteomes" id="UP000814243">
    <property type="component" value="Unassembled WGS sequence"/>
</dbReference>
<evidence type="ECO:0000256" key="4">
    <source>
        <dbReference type="ARBA" id="ARBA00022725"/>
    </source>
</evidence>
<keyword evidence="7" id="KW-0675">Receptor</keyword>
<dbReference type="GO" id="GO:0007165">
    <property type="term" value="P:signal transduction"/>
    <property type="evidence" value="ECO:0007669"/>
    <property type="project" value="UniProtKB-KW"/>
</dbReference>
<evidence type="ECO:0000256" key="5">
    <source>
        <dbReference type="ARBA" id="ARBA00022989"/>
    </source>
</evidence>
<evidence type="ECO:0000256" key="2">
    <source>
        <dbReference type="ARBA" id="ARBA00022606"/>
    </source>
</evidence>
<keyword evidence="8" id="KW-0807">Transducer</keyword>
<gene>
    <name evidence="10" type="ORF">HF086_010599</name>
</gene>
<evidence type="ECO:0000256" key="6">
    <source>
        <dbReference type="ARBA" id="ARBA00023136"/>
    </source>
</evidence>
<name>A0A922MVC8_SPOEX</name>
<dbReference type="PANTHER" id="PTHR21137">
    <property type="entry name" value="ODORANT RECEPTOR"/>
    <property type="match status" value="1"/>
</dbReference>
<dbReference type="Pfam" id="PF02949">
    <property type="entry name" value="7tm_6"/>
    <property type="match status" value="1"/>
</dbReference>
<evidence type="ECO:0000313" key="11">
    <source>
        <dbReference type="Proteomes" id="UP000814243"/>
    </source>
</evidence>
<keyword evidence="3 9" id="KW-0812">Transmembrane</keyword>
<dbReference type="GO" id="GO:0005886">
    <property type="term" value="C:plasma membrane"/>
    <property type="evidence" value="ECO:0007669"/>
    <property type="project" value="TreeGrafter"/>
</dbReference>
<accession>A0A922MVC8</accession>
<keyword evidence="5 9" id="KW-1133">Transmembrane helix</keyword>
<dbReference type="EMBL" id="JACEFF010000153">
    <property type="protein sequence ID" value="KAH9643147.1"/>
    <property type="molecule type" value="Genomic_DNA"/>
</dbReference>
<keyword evidence="2" id="KW-0716">Sensory transduction</keyword>
<comment type="subcellular location">
    <subcellularLocation>
        <location evidence="1">Membrane</location>
        <topology evidence="1">Multi-pass membrane protein</topology>
    </subcellularLocation>
</comment>
<evidence type="ECO:0000256" key="3">
    <source>
        <dbReference type="ARBA" id="ARBA00022692"/>
    </source>
</evidence>
<evidence type="ECO:0000313" key="10">
    <source>
        <dbReference type="EMBL" id="KAH9643147.1"/>
    </source>
</evidence>
<feature type="transmembrane region" description="Helical" evidence="9">
    <location>
        <begin position="12"/>
        <end position="32"/>
    </location>
</feature>